<dbReference type="InterPro" id="IPR039663">
    <property type="entry name" value="AIP/AIPL1/TTC9"/>
</dbReference>
<dbReference type="Pfam" id="PF23322">
    <property type="entry name" value="PPIase_AIP"/>
    <property type="match status" value="1"/>
</dbReference>
<dbReference type="InterPro" id="IPR019734">
    <property type="entry name" value="TPR_rpt"/>
</dbReference>
<evidence type="ECO:0000256" key="3">
    <source>
        <dbReference type="ARBA" id="ARBA00004496"/>
    </source>
</evidence>
<dbReference type="Gene3D" id="3.10.50.40">
    <property type="match status" value="1"/>
</dbReference>
<dbReference type="EMBL" id="JAAWVN010018360">
    <property type="protein sequence ID" value="MBN3292828.1"/>
    <property type="molecule type" value="Genomic_DNA"/>
</dbReference>
<dbReference type="PROSITE" id="PS50005">
    <property type="entry name" value="TPR"/>
    <property type="match status" value="1"/>
</dbReference>
<comment type="subcellular location">
    <subcellularLocation>
        <location evidence="3">Cytoplasm</location>
    </subcellularLocation>
    <subcellularLocation>
        <location evidence="2">Nucleus</location>
    </subcellularLocation>
</comment>
<evidence type="ECO:0000313" key="12">
    <source>
        <dbReference type="EMBL" id="MBN3292828.1"/>
    </source>
</evidence>
<dbReference type="Proteomes" id="UP001166052">
    <property type="component" value="Unassembled WGS sequence"/>
</dbReference>
<accession>A0ABS2Z3Z5</accession>
<feature type="non-terminal residue" evidence="12">
    <location>
        <position position="418"/>
    </location>
</feature>
<dbReference type="PANTHER" id="PTHR11242">
    <property type="entry name" value="ARYL HYDROCARBON RECEPTOR INTERACTING PROTEIN RELATED"/>
    <property type="match status" value="1"/>
</dbReference>
<evidence type="ECO:0000256" key="10">
    <source>
        <dbReference type="SAM" id="MobiDB-lite"/>
    </source>
</evidence>
<reference evidence="12" key="1">
    <citation type="journal article" date="2021" name="Cell">
        <title>Tracing the genetic footprints of vertebrate landing in non-teleost ray-finned fishes.</title>
        <authorList>
            <person name="Bi X."/>
            <person name="Wang K."/>
            <person name="Yang L."/>
            <person name="Pan H."/>
            <person name="Jiang H."/>
            <person name="Wei Q."/>
            <person name="Fang M."/>
            <person name="Yu H."/>
            <person name="Zhu C."/>
            <person name="Cai Y."/>
            <person name="He Y."/>
            <person name="Gan X."/>
            <person name="Zeng H."/>
            <person name="Yu D."/>
            <person name="Zhu Y."/>
            <person name="Jiang H."/>
            <person name="Qiu Q."/>
            <person name="Yang H."/>
            <person name="Zhang Y.E."/>
            <person name="Wang W."/>
            <person name="Zhu M."/>
            <person name="He S."/>
            <person name="Zhang G."/>
        </authorList>
    </citation>
    <scope>NUCLEOTIDE SEQUENCE</scope>
    <source>
        <strain evidence="12">Bchr_001</strain>
    </source>
</reference>
<evidence type="ECO:0000256" key="5">
    <source>
        <dbReference type="ARBA" id="ARBA00022490"/>
    </source>
</evidence>
<evidence type="ECO:0000256" key="7">
    <source>
        <dbReference type="ARBA" id="ARBA00022803"/>
    </source>
</evidence>
<keyword evidence="13" id="KW-1185">Reference proteome</keyword>
<keyword evidence="8" id="KW-0539">Nucleus</keyword>
<organism evidence="12 13">
    <name type="scientific">Polypterus senegalus</name>
    <name type="common">Senegal bichir</name>
    <dbReference type="NCBI Taxonomy" id="55291"/>
    <lineage>
        <taxon>Eukaryota</taxon>
        <taxon>Metazoa</taxon>
        <taxon>Chordata</taxon>
        <taxon>Craniata</taxon>
        <taxon>Vertebrata</taxon>
        <taxon>Euteleostomi</taxon>
        <taxon>Actinopterygii</taxon>
        <taxon>Polypteriformes</taxon>
        <taxon>Polypteridae</taxon>
        <taxon>Polypterus</taxon>
    </lineage>
</organism>
<dbReference type="Gene3D" id="1.25.40.10">
    <property type="entry name" value="Tetratricopeptide repeat domain"/>
    <property type="match status" value="1"/>
</dbReference>
<feature type="region of interest" description="Disordered" evidence="10">
    <location>
        <begin position="316"/>
        <end position="366"/>
    </location>
</feature>
<proteinExistence type="predicted"/>
<name>A0ABS2Z3Z5_POLSE</name>
<evidence type="ECO:0000259" key="11">
    <source>
        <dbReference type="Pfam" id="PF23322"/>
    </source>
</evidence>
<keyword evidence="5" id="KW-0963">Cytoplasm</keyword>
<gene>
    <name evidence="12" type="primary">Aipl1</name>
    <name evidence="12" type="ORF">GTO92_0012347</name>
</gene>
<dbReference type="SMART" id="SM00028">
    <property type="entry name" value="TPR"/>
    <property type="match status" value="2"/>
</dbReference>
<evidence type="ECO:0000313" key="13">
    <source>
        <dbReference type="Proteomes" id="UP001166052"/>
    </source>
</evidence>
<evidence type="ECO:0000256" key="2">
    <source>
        <dbReference type="ARBA" id="ARBA00004123"/>
    </source>
</evidence>
<dbReference type="SUPFAM" id="SSF54534">
    <property type="entry name" value="FKBP-like"/>
    <property type="match status" value="1"/>
</dbReference>
<keyword evidence="7 9" id="KW-0802">TPR repeat</keyword>
<evidence type="ECO:0000256" key="8">
    <source>
        <dbReference type="ARBA" id="ARBA00023242"/>
    </source>
</evidence>
<keyword evidence="6" id="KW-0677">Repeat</keyword>
<feature type="repeat" description="TPR" evidence="9">
    <location>
        <begin position="264"/>
        <end position="297"/>
    </location>
</feature>
<comment type="function">
    <text evidence="1">May be important in protein trafficking and/or protein folding and stabilization.</text>
</comment>
<feature type="domain" description="AIP/AIPL N-terminal FKBP-type PPIase" evidence="11">
    <location>
        <begin position="27"/>
        <end position="155"/>
    </location>
</feature>
<dbReference type="SUPFAM" id="SSF48452">
    <property type="entry name" value="TPR-like"/>
    <property type="match status" value="1"/>
</dbReference>
<feature type="non-terminal residue" evidence="12">
    <location>
        <position position="1"/>
    </location>
</feature>
<dbReference type="InterPro" id="IPR056277">
    <property type="entry name" value="PPIase_AIP"/>
</dbReference>
<protein>
    <recommendedName>
        <fullName evidence="4">Aryl-hydrocarbon-interacting protein-like 1</fullName>
    </recommendedName>
</protein>
<evidence type="ECO:0000256" key="6">
    <source>
        <dbReference type="ARBA" id="ARBA00022737"/>
    </source>
</evidence>
<evidence type="ECO:0000256" key="9">
    <source>
        <dbReference type="PROSITE-ProRule" id="PRU00339"/>
    </source>
</evidence>
<dbReference type="PANTHER" id="PTHR11242:SF2">
    <property type="entry name" value="ARYL-HYDROCARBON-INTERACTING PROTEIN-LIKE 1"/>
    <property type="match status" value="1"/>
</dbReference>
<dbReference type="InterPro" id="IPR011990">
    <property type="entry name" value="TPR-like_helical_dom_sf"/>
</dbReference>
<evidence type="ECO:0000256" key="1">
    <source>
        <dbReference type="ARBA" id="ARBA00002748"/>
    </source>
</evidence>
<sequence length="418" mass="47255">MEIALLSGVEGVKKTILHGGTGDLPKFVTGTKVTFHFRTLLCDAEQTVVDDSRKVGVPMELLIGNMFKLEIWELLLTSMRIGEVAQFWCDITHTGLYPIVAKSLRRIVDGKDPVDWHVHTCGIANMFAYHSLGYPDLDELQKEPQPLIFVLELLKVDQPSEYTRESWALSDEERMKAVPILHGQGNKLFKLGRYEEATNKYREAIICLKNVQTKEKAWEVPWLKLEKMVHTLTLNYCQCLLRLGQYYEVLEHTTDIITHHPGVLKAYYLRAKAHMEVWNEAEAKQDFQKVLELDPTMAKTPKEESRGAAIILSTTRHPKRKSKLECPAVKHPPAAPTGSVDIQPSNGKPLSPRVPGANASKSNEGTRAEVALCSALRRAPVLERVIHCDVLIWLHLKSFIVRADGRDARSKPKNCTER</sequence>
<evidence type="ECO:0000256" key="4">
    <source>
        <dbReference type="ARBA" id="ARBA00015658"/>
    </source>
</evidence>
<dbReference type="InterPro" id="IPR046357">
    <property type="entry name" value="PPIase_dom_sf"/>
</dbReference>
<comment type="caution">
    <text evidence="12">The sequence shown here is derived from an EMBL/GenBank/DDBJ whole genome shotgun (WGS) entry which is preliminary data.</text>
</comment>